<feature type="domain" description="HTH luxR-type" evidence="4">
    <location>
        <begin position="189"/>
        <end position="246"/>
    </location>
</feature>
<dbReference type="Gene3D" id="1.10.10.10">
    <property type="entry name" value="Winged helix-like DNA-binding domain superfamily/Winged helix DNA-binding domain"/>
    <property type="match status" value="1"/>
</dbReference>
<dbReference type="Proteomes" id="UP000236649">
    <property type="component" value="Chromosome 5"/>
</dbReference>
<accession>A0AAN1MR13</accession>
<dbReference type="InterPro" id="IPR016032">
    <property type="entry name" value="Sig_transdc_resp-reg_C-effctor"/>
</dbReference>
<dbReference type="AlphaFoldDB" id="A0AAN1MR13"/>
<sequence length="246" mass="27621">MIERSQIFLSVQEFIMIEVGHYSTIERFIEETMSCFTRMTGAENLALYIRDVDSTFNLFERRGLPDAFHRLYLDEMYRYDPFDENMNEFPGADVALLSDYLTENVSHIEYRRFLSSFHISNIVELVFKSGPGLHAGMSVCLPKGCDASSAESIFNTARALHPYILFNLAALMGGGRRGGMNSLMARYGLSKREAQVAELVCKGFNNGDLATSLHISVATVKTHLLQIFGKTSVTNRTALVSLMLSQ</sequence>
<dbReference type="SMART" id="SM00421">
    <property type="entry name" value="HTH_LUXR"/>
    <property type="match status" value="1"/>
</dbReference>
<evidence type="ECO:0000313" key="6">
    <source>
        <dbReference type="Proteomes" id="UP000236649"/>
    </source>
</evidence>
<dbReference type="InterPro" id="IPR000792">
    <property type="entry name" value="Tscrpt_reg_LuxR_C"/>
</dbReference>
<dbReference type="PANTHER" id="PTHR44688">
    <property type="entry name" value="DNA-BINDING TRANSCRIPTIONAL ACTIVATOR DEVR_DOSR"/>
    <property type="match status" value="1"/>
</dbReference>
<dbReference type="PANTHER" id="PTHR44688:SF25">
    <property type="entry name" value="HTH LUXR-TYPE DOMAIN-CONTAINING PROTEIN"/>
    <property type="match status" value="1"/>
</dbReference>
<dbReference type="PROSITE" id="PS50043">
    <property type="entry name" value="HTH_LUXR_2"/>
    <property type="match status" value="1"/>
</dbReference>
<evidence type="ECO:0000256" key="1">
    <source>
        <dbReference type="ARBA" id="ARBA00023015"/>
    </source>
</evidence>
<keyword evidence="3" id="KW-0804">Transcription</keyword>
<dbReference type="CDD" id="cd06170">
    <property type="entry name" value="LuxR_C_like"/>
    <property type="match status" value="1"/>
</dbReference>
<dbReference type="EMBL" id="CP026109">
    <property type="protein sequence ID" value="AUT76343.1"/>
    <property type="molecule type" value="Genomic_DNA"/>
</dbReference>
<proteinExistence type="predicted"/>
<name>A0AAN1MR13_9BURK</name>
<evidence type="ECO:0000256" key="3">
    <source>
        <dbReference type="ARBA" id="ARBA00023163"/>
    </source>
</evidence>
<dbReference type="KEGG" id="phs:C2L64_49735"/>
<dbReference type="GO" id="GO:0003677">
    <property type="term" value="F:DNA binding"/>
    <property type="evidence" value="ECO:0007669"/>
    <property type="project" value="UniProtKB-KW"/>
</dbReference>
<protein>
    <submittedName>
        <fullName evidence="5">DNA-binding response regulator</fullName>
    </submittedName>
</protein>
<evidence type="ECO:0000259" key="4">
    <source>
        <dbReference type="PROSITE" id="PS50043"/>
    </source>
</evidence>
<dbReference type="SUPFAM" id="SSF46894">
    <property type="entry name" value="C-terminal effector domain of the bipartite response regulators"/>
    <property type="match status" value="1"/>
</dbReference>
<evidence type="ECO:0000256" key="2">
    <source>
        <dbReference type="ARBA" id="ARBA00023125"/>
    </source>
</evidence>
<dbReference type="PRINTS" id="PR00038">
    <property type="entry name" value="HTHLUXR"/>
</dbReference>
<dbReference type="GO" id="GO:0006355">
    <property type="term" value="P:regulation of DNA-templated transcription"/>
    <property type="evidence" value="ECO:0007669"/>
    <property type="project" value="InterPro"/>
</dbReference>
<reference evidence="5 6" key="1">
    <citation type="submission" date="2018-01" db="EMBL/GenBank/DDBJ databases">
        <title>Species boundaries and ecological features among Paraburkholderia terrae DSMZ17804T, P. hospita DSMZ17164T and P. caribensis DSMZ13236T.</title>
        <authorList>
            <person name="Pratama A.A."/>
        </authorList>
    </citation>
    <scope>NUCLEOTIDE SEQUENCE [LARGE SCALE GENOMIC DNA]</scope>
    <source>
        <strain evidence="5 6">DSM 17164</strain>
    </source>
</reference>
<gene>
    <name evidence="5" type="ORF">C2L64_49735</name>
</gene>
<organism evidence="5 6">
    <name type="scientific">Paraburkholderia hospita</name>
    <dbReference type="NCBI Taxonomy" id="169430"/>
    <lineage>
        <taxon>Bacteria</taxon>
        <taxon>Pseudomonadati</taxon>
        <taxon>Pseudomonadota</taxon>
        <taxon>Betaproteobacteria</taxon>
        <taxon>Burkholderiales</taxon>
        <taxon>Burkholderiaceae</taxon>
        <taxon>Paraburkholderia</taxon>
    </lineage>
</organism>
<dbReference type="Pfam" id="PF00196">
    <property type="entry name" value="GerE"/>
    <property type="match status" value="1"/>
</dbReference>
<evidence type="ECO:0000313" key="5">
    <source>
        <dbReference type="EMBL" id="AUT76343.1"/>
    </source>
</evidence>
<dbReference type="InterPro" id="IPR036388">
    <property type="entry name" value="WH-like_DNA-bd_sf"/>
</dbReference>
<keyword evidence="2 5" id="KW-0238">DNA-binding</keyword>
<keyword evidence="1" id="KW-0805">Transcription regulation</keyword>